<feature type="transmembrane region" description="Helical" evidence="9">
    <location>
        <begin position="134"/>
        <end position="154"/>
    </location>
</feature>
<gene>
    <name evidence="11" type="ORF">SAMN05660337_3289</name>
</gene>
<feature type="transmembrane region" description="Helical" evidence="9">
    <location>
        <begin position="54"/>
        <end position="72"/>
    </location>
</feature>
<evidence type="ECO:0000259" key="10">
    <source>
        <dbReference type="Pfam" id="PF04290"/>
    </source>
</evidence>
<keyword evidence="4" id="KW-0997">Cell inner membrane</keyword>
<dbReference type="GO" id="GO:0005886">
    <property type="term" value="C:plasma membrane"/>
    <property type="evidence" value="ECO:0007669"/>
    <property type="project" value="UniProtKB-SubCell"/>
</dbReference>
<dbReference type="EMBL" id="FNGA01000006">
    <property type="protein sequence ID" value="SDL57308.1"/>
    <property type="molecule type" value="Genomic_DNA"/>
</dbReference>
<dbReference type="InterPro" id="IPR055348">
    <property type="entry name" value="DctQ"/>
</dbReference>
<sequence length="177" mass="19724">MRKILNSILTGIRAVERFLVISINLIMVALYTFNVLVREILPQYSSTFAWIDEATRLLMVWAVFLALGLALERGRHVAVTTLLERLPKIPKKIICLLINTTGIVFSCYLAWLGVALVKFVMSTGQVSPTLGLPMYWLYVAPTIGFILLALRYGLELIGVNDRHNKPLLVAPTAKAVA</sequence>
<dbReference type="AlphaFoldDB" id="A0A1G9L5N2"/>
<dbReference type="GO" id="GO:0022857">
    <property type="term" value="F:transmembrane transporter activity"/>
    <property type="evidence" value="ECO:0007669"/>
    <property type="project" value="TreeGrafter"/>
</dbReference>
<evidence type="ECO:0000313" key="11">
    <source>
        <dbReference type="EMBL" id="SDL57308.1"/>
    </source>
</evidence>
<protein>
    <submittedName>
        <fullName evidence="11">Tripartite ATP-independent transporter, DctQ component</fullName>
    </submittedName>
</protein>
<evidence type="ECO:0000256" key="2">
    <source>
        <dbReference type="ARBA" id="ARBA00022448"/>
    </source>
</evidence>
<keyword evidence="3" id="KW-1003">Cell membrane</keyword>
<reference evidence="12" key="1">
    <citation type="submission" date="2016-10" db="EMBL/GenBank/DDBJ databases">
        <authorList>
            <person name="Varghese N."/>
            <person name="Submissions S."/>
        </authorList>
    </citation>
    <scope>NUCLEOTIDE SEQUENCE [LARGE SCALE GENOMIC DNA]</scope>
    <source>
        <strain evidence="12">DSM 16995</strain>
    </source>
</reference>
<feature type="transmembrane region" description="Helical" evidence="9">
    <location>
        <begin position="12"/>
        <end position="34"/>
    </location>
</feature>
<evidence type="ECO:0000256" key="8">
    <source>
        <dbReference type="ARBA" id="ARBA00038436"/>
    </source>
</evidence>
<keyword evidence="5 9" id="KW-0812">Transmembrane</keyword>
<evidence type="ECO:0000256" key="6">
    <source>
        <dbReference type="ARBA" id="ARBA00022989"/>
    </source>
</evidence>
<name>A0A1G9L5N2_9BACT</name>
<evidence type="ECO:0000256" key="5">
    <source>
        <dbReference type="ARBA" id="ARBA00022692"/>
    </source>
</evidence>
<evidence type="ECO:0000256" key="3">
    <source>
        <dbReference type="ARBA" id="ARBA00022475"/>
    </source>
</evidence>
<keyword evidence="7 9" id="KW-0472">Membrane</keyword>
<evidence type="ECO:0000256" key="7">
    <source>
        <dbReference type="ARBA" id="ARBA00023136"/>
    </source>
</evidence>
<accession>A0A1G9L5N2</accession>
<evidence type="ECO:0000256" key="1">
    <source>
        <dbReference type="ARBA" id="ARBA00004429"/>
    </source>
</evidence>
<proteinExistence type="inferred from homology"/>
<organism evidence="11 12">
    <name type="scientific">Maridesulfovibrio ferrireducens</name>
    <dbReference type="NCBI Taxonomy" id="246191"/>
    <lineage>
        <taxon>Bacteria</taxon>
        <taxon>Pseudomonadati</taxon>
        <taxon>Thermodesulfobacteriota</taxon>
        <taxon>Desulfovibrionia</taxon>
        <taxon>Desulfovibrionales</taxon>
        <taxon>Desulfovibrionaceae</taxon>
        <taxon>Maridesulfovibrio</taxon>
    </lineage>
</organism>
<dbReference type="PANTHER" id="PTHR35011">
    <property type="entry name" value="2,3-DIKETO-L-GULONATE TRAP TRANSPORTER SMALL PERMEASE PROTEIN YIAM"/>
    <property type="match status" value="1"/>
</dbReference>
<evidence type="ECO:0000313" key="12">
    <source>
        <dbReference type="Proteomes" id="UP000199053"/>
    </source>
</evidence>
<dbReference type="InterPro" id="IPR007387">
    <property type="entry name" value="TRAP_DctQ"/>
</dbReference>
<dbReference type="GO" id="GO:0015740">
    <property type="term" value="P:C4-dicarboxylate transport"/>
    <property type="evidence" value="ECO:0007669"/>
    <property type="project" value="TreeGrafter"/>
</dbReference>
<keyword evidence="12" id="KW-1185">Reference proteome</keyword>
<dbReference type="PANTHER" id="PTHR35011:SF10">
    <property type="entry name" value="TRAP TRANSPORTER SMALL PERMEASE PROTEIN"/>
    <property type="match status" value="1"/>
</dbReference>
<evidence type="ECO:0000256" key="4">
    <source>
        <dbReference type="ARBA" id="ARBA00022519"/>
    </source>
</evidence>
<comment type="subcellular location">
    <subcellularLocation>
        <location evidence="1">Cell inner membrane</location>
        <topology evidence="1">Multi-pass membrane protein</topology>
    </subcellularLocation>
</comment>
<comment type="similarity">
    <text evidence="8">Belongs to the TRAP transporter small permease family.</text>
</comment>
<dbReference type="STRING" id="246191.SAMN05660337_3289"/>
<keyword evidence="6 9" id="KW-1133">Transmembrane helix</keyword>
<dbReference type="RefSeq" id="WP_092163067.1">
    <property type="nucleotide sequence ID" value="NZ_FNGA01000006.1"/>
</dbReference>
<feature type="domain" description="Tripartite ATP-independent periplasmic transporters DctQ component" evidence="10">
    <location>
        <begin position="27"/>
        <end position="157"/>
    </location>
</feature>
<dbReference type="OrthoDB" id="5454104at2"/>
<dbReference type="Proteomes" id="UP000199053">
    <property type="component" value="Unassembled WGS sequence"/>
</dbReference>
<dbReference type="Pfam" id="PF04290">
    <property type="entry name" value="DctQ"/>
    <property type="match status" value="1"/>
</dbReference>
<keyword evidence="2" id="KW-0813">Transport</keyword>
<feature type="transmembrane region" description="Helical" evidence="9">
    <location>
        <begin position="93"/>
        <end position="114"/>
    </location>
</feature>
<evidence type="ECO:0000256" key="9">
    <source>
        <dbReference type="SAM" id="Phobius"/>
    </source>
</evidence>